<feature type="domain" description="3-hydroxyacyl-CoA dehydrogenase C-terminal" evidence="15">
    <location>
        <begin position="618"/>
        <end position="698"/>
    </location>
</feature>
<keyword evidence="8" id="KW-0520">NAD</keyword>
<dbReference type="GO" id="GO:0016509">
    <property type="term" value="F:long-chain (3S)-3-hydroxyacyl-CoA dehydrogenase (NAD+) activity"/>
    <property type="evidence" value="ECO:0007669"/>
    <property type="project" value="TreeGrafter"/>
</dbReference>
<dbReference type="InterPro" id="IPR050136">
    <property type="entry name" value="FA_oxidation_alpha_subunit"/>
</dbReference>
<comment type="similarity">
    <text evidence="2">In the central section; belongs to the 3-hydroxyacyl-CoA dehydrogenase family.</text>
</comment>
<dbReference type="EC" id="4.2.1.17" evidence="4"/>
<evidence type="ECO:0000256" key="11">
    <source>
        <dbReference type="ARBA" id="ARBA00023239"/>
    </source>
</evidence>
<keyword evidence="12" id="KW-0511">Multifunctional enzyme</keyword>
<keyword evidence="9" id="KW-0443">Lipid metabolism</keyword>
<evidence type="ECO:0000313" key="17">
    <source>
        <dbReference type="EMBL" id="RQW61222.1"/>
    </source>
</evidence>
<protein>
    <recommendedName>
        <fullName evidence="4">enoyl-CoA hydratase</fullName>
        <ecNumber evidence="4">4.2.1.17</ecNumber>
    </recommendedName>
</protein>
<dbReference type="RefSeq" id="WP_124939003.1">
    <property type="nucleotide sequence ID" value="NZ_RJVQ01000014.1"/>
</dbReference>
<feature type="domain" description="3-hydroxyacyl-CoA dehydrogenase NAD binding" evidence="16">
    <location>
        <begin position="317"/>
        <end position="495"/>
    </location>
</feature>
<dbReference type="InterPro" id="IPR006108">
    <property type="entry name" value="3HC_DH_C"/>
</dbReference>
<dbReference type="SUPFAM" id="SSF51735">
    <property type="entry name" value="NAD(P)-binding Rossmann-fold domains"/>
    <property type="match status" value="1"/>
</dbReference>
<dbReference type="AlphaFoldDB" id="A0A3N9TWC8"/>
<evidence type="ECO:0000256" key="2">
    <source>
        <dbReference type="ARBA" id="ARBA00007005"/>
    </source>
</evidence>
<comment type="catalytic activity">
    <reaction evidence="13">
        <text>a (3S)-3-hydroxyacyl-CoA + NAD(+) = a 3-oxoacyl-CoA + NADH + H(+)</text>
        <dbReference type="Rhea" id="RHEA:22432"/>
        <dbReference type="ChEBI" id="CHEBI:15378"/>
        <dbReference type="ChEBI" id="CHEBI:57318"/>
        <dbReference type="ChEBI" id="CHEBI:57540"/>
        <dbReference type="ChEBI" id="CHEBI:57945"/>
        <dbReference type="ChEBI" id="CHEBI:90726"/>
        <dbReference type="EC" id="1.1.1.35"/>
    </reaction>
</comment>
<evidence type="ECO:0000313" key="18">
    <source>
        <dbReference type="Proteomes" id="UP000281112"/>
    </source>
</evidence>
<dbReference type="UniPathway" id="UPA00659"/>
<evidence type="ECO:0000256" key="9">
    <source>
        <dbReference type="ARBA" id="ARBA00023098"/>
    </source>
</evidence>
<comment type="caution">
    <text evidence="17">The sequence shown here is derived from an EMBL/GenBank/DDBJ whole genome shotgun (WGS) entry which is preliminary data.</text>
</comment>
<evidence type="ECO:0000256" key="3">
    <source>
        <dbReference type="ARBA" id="ARBA00008750"/>
    </source>
</evidence>
<dbReference type="GO" id="GO:0006635">
    <property type="term" value="P:fatty acid beta-oxidation"/>
    <property type="evidence" value="ECO:0007669"/>
    <property type="project" value="UniProtKB-UniPathway"/>
</dbReference>
<comment type="similarity">
    <text evidence="3">In the N-terminal section; belongs to the enoyl-CoA hydratase/isomerase family.</text>
</comment>
<keyword evidence="18" id="KW-1185">Reference proteome</keyword>
<evidence type="ECO:0000256" key="13">
    <source>
        <dbReference type="ARBA" id="ARBA00049556"/>
    </source>
</evidence>
<dbReference type="GO" id="GO:0070403">
    <property type="term" value="F:NAD+ binding"/>
    <property type="evidence" value="ECO:0007669"/>
    <property type="project" value="InterPro"/>
</dbReference>
<dbReference type="InterPro" id="IPR006176">
    <property type="entry name" value="3-OHacyl-CoA_DH_NAD-bd"/>
</dbReference>
<dbReference type="InterPro" id="IPR036291">
    <property type="entry name" value="NAD(P)-bd_dom_sf"/>
</dbReference>
<dbReference type="InterPro" id="IPR008927">
    <property type="entry name" value="6-PGluconate_DH-like_C_sf"/>
</dbReference>
<evidence type="ECO:0000256" key="5">
    <source>
        <dbReference type="ARBA" id="ARBA00022832"/>
    </source>
</evidence>
<dbReference type="PANTHER" id="PTHR43612:SF3">
    <property type="entry name" value="TRIFUNCTIONAL ENZYME SUBUNIT ALPHA, MITOCHONDRIAL"/>
    <property type="match status" value="1"/>
</dbReference>
<dbReference type="Pfam" id="PF00378">
    <property type="entry name" value="ECH_1"/>
    <property type="match status" value="1"/>
</dbReference>
<gene>
    <name evidence="17" type="primary">fadB</name>
    <name evidence="17" type="ORF">EES38_20095</name>
</gene>
<proteinExistence type="inferred from homology"/>
<evidence type="ECO:0000256" key="8">
    <source>
        <dbReference type="ARBA" id="ARBA00023027"/>
    </source>
</evidence>
<evidence type="ECO:0000259" key="16">
    <source>
        <dbReference type="Pfam" id="PF02737"/>
    </source>
</evidence>
<dbReference type="Gene3D" id="1.10.1040.10">
    <property type="entry name" value="N-(1-d-carboxylethyl)-l-norvaline Dehydrogenase, domain 2"/>
    <property type="match status" value="2"/>
</dbReference>
<name>A0A3N9TWC8_9VIBR</name>
<dbReference type="Gene3D" id="3.40.50.720">
    <property type="entry name" value="NAD(P)-binding Rossmann-like Domain"/>
    <property type="match status" value="1"/>
</dbReference>
<dbReference type="SUPFAM" id="SSF52096">
    <property type="entry name" value="ClpP/crotonase"/>
    <property type="match status" value="1"/>
</dbReference>
<dbReference type="SUPFAM" id="SSF48179">
    <property type="entry name" value="6-phosphogluconate dehydrogenase C-terminal domain-like"/>
    <property type="match status" value="2"/>
</dbReference>
<evidence type="ECO:0000256" key="6">
    <source>
        <dbReference type="ARBA" id="ARBA00022963"/>
    </source>
</evidence>
<comment type="pathway">
    <text evidence="1">Lipid metabolism; fatty acid beta-oxidation.</text>
</comment>
<evidence type="ECO:0000256" key="7">
    <source>
        <dbReference type="ARBA" id="ARBA00023002"/>
    </source>
</evidence>
<comment type="similarity">
    <text evidence="14">Belongs to the enoyl-CoA hydratase/isomerase family.</text>
</comment>
<keyword evidence="6" id="KW-0442">Lipid degradation</keyword>
<evidence type="ECO:0000256" key="12">
    <source>
        <dbReference type="ARBA" id="ARBA00023268"/>
    </source>
</evidence>
<dbReference type="InterPro" id="IPR001753">
    <property type="entry name" value="Enoyl-CoA_hydra/iso"/>
</dbReference>
<dbReference type="GO" id="GO:0016853">
    <property type="term" value="F:isomerase activity"/>
    <property type="evidence" value="ECO:0007669"/>
    <property type="project" value="UniProtKB-KW"/>
</dbReference>
<dbReference type="InterPro" id="IPR029045">
    <property type="entry name" value="ClpP/crotonase-like_dom_sf"/>
</dbReference>
<evidence type="ECO:0000256" key="4">
    <source>
        <dbReference type="ARBA" id="ARBA00012076"/>
    </source>
</evidence>
<dbReference type="PANTHER" id="PTHR43612">
    <property type="entry name" value="TRIFUNCTIONAL ENZYME SUBUNIT ALPHA"/>
    <property type="match status" value="1"/>
</dbReference>
<keyword evidence="10 17" id="KW-0413">Isomerase</keyword>
<dbReference type="InterPro" id="IPR018376">
    <property type="entry name" value="Enoyl-CoA_hyd/isom_CS"/>
</dbReference>
<dbReference type="Gene3D" id="3.90.226.10">
    <property type="entry name" value="2-enoyl-CoA Hydratase, Chain A, domain 1"/>
    <property type="match status" value="1"/>
</dbReference>
<dbReference type="PROSITE" id="PS00166">
    <property type="entry name" value="ENOYL_COA_HYDRATASE"/>
    <property type="match status" value="1"/>
</dbReference>
<dbReference type="GO" id="GO:0004300">
    <property type="term" value="F:enoyl-CoA hydratase activity"/>
    <property type="evidence" value="ECO:0007669"/>
    <property type="project" value="UniProtKB-EC"/>
</dbReference>
<evidence type="ECO:0000256" key="14">
    <source>
        <dbReference type="RuleBase" id="RU003707"/>
    </source>
</evidence>
<evidence type="ECO:0000256" key="1">
    <source>
        <dbReference type="ARBA" id="ARBA00005005"/>
    </source>
</evidence>
<dbReference type="EMBL" id="RJVQ01000014">
    <property type="protein sequence ID" value="RQW61222.1"/>
    <property type="molecule type" value="Genomic_DNA"/>
</dbReference>
<keyword evidence="11 17" id="KW-0456">Lyase</keyword>
<feature type="domain" description="3-hydroxyacyl-CoA dehydrogenase C-terminal" evidence="15">
    <location>
        <begin position="498"/>
        <end position="591"/>
    </location>
</feature>
<dbReference type="Proteomes" id="UP000281112">
    <property type="component" value="Unassembled WGS sequence"/>
</dbReference>
<evidence type="ECO:0000256" key="10">
    <source>
        <dbReference type="ARBA" id="ARBA00023235"/>
    </source>
</evidence>
<dbReference type="CDD" id="cd06558">
    <property type="entry name" value="crotonase-like"/>
    <property type="match status" value="1"/>
</dbReference>
<dbReference type="Pfam" id="PF02737">
    <property type="entry name" value="3HCDH_N"/>
    <property type="match status" value="1"/>
</dbReference>
<dbReference type="OrthoDB" id="5389341at2"/>
<keyword evidence="7 17" id="KW-0560">Oxidoreductase</keyword>
<evidence type="ECO:0000259" key="15">
    <source>
        <dbReference type="Pfam" id="PF00725"/>
    </source>
</evidence>
<sequence length="725" mass="81029">MKFRSKTLEVREIEPGIIELVFCSSLSANLLDVGTLKSLKKALHIIQSMVPLHGVIFTSDKNHFILGADINEFLSLFELPQKELSLWLSYANQLFSKFENLPVPTVSAINGYALGGGCEFILASDYRVADNQAFIGLPETKLGIMPGFGGTVRLPRLIGLERATNIMARGSILSASCCKKIGLVDEVVSESFLAEAALSTLKEAINNPSEWKKRRHKKQTSLVIVPKQDELLQNSISKLEKDIVSTHYPAVKKLIRSIEKSHSLSIQQALDVERSDFLELATTSQAKALVRVYLNDQFVKAHNRSMTSGSLNAYPTKIGVLGADIMGTQIALLVADHHGQCYLNDLSESVIEESRHYINKVVQLNIDNHNLTAEKQSEIESNIDINTGLENFSHCDVVIDVLTHKQHDKPKDLRLVEDSINPTAILASYSSDISIDVLAQELARPEQFCGIHFLYPTTRVSLVEIIKGSKTSDNTIKQAIQFTESLGKIPIVVNDKPGFFIHRILVTYLITYCNLVSEGVRITDIDFVMEREFGWHCGPGKILDKIGLDSVYQAYKTLNHPRLSLVENNILESLIKQGKLGQKTQNGFYTYRQDSDNTLSIIEQNKQTQLKAMLPQEIIDRMMFPMMNEVVRCLEEEVILTPEEGDAALVHGIGFPSFQAGVFHLIDQMGVSRYIQVTQALTSYGAIYEPPALLKKMSLERMAFYPRSTKQIADLRRTCMSISVP</sequence>
<keyword evidence="5" id="KW-0276">Fatty acid metabolism</keyword>
<reference evidence="17 18" key="1">
    <citation type="submission" date="2018-11" db="EMBL/GenBank/DDBJ databases">
        <title>Vibrio LJC006 sp. nov., isolated from seawater during the bloom of the enteromorpha.</title>
        <authorList>
            <person name="Liang J."/>
        </authorList>
    </citation>
    <scope>NUCLEOTIDE SEQUENCE [LARGE SCALE GENOMIC DNA]</scope>
    <source>
        <strain evidence="17 18">LJC006</strain>
    </source>
</reference>
<dbReference type="InterPro" id="IPR013328">
    <property type="entry name" value="6PGD_dom2"/>
</dbReference>
<accession>A0A3N9TWC8</accession>
<dbReference type="Pfam" id="PF00725">
    <property type="entry name" value="3HCDH"/>
    <property type="match status" value="2"/>
</dbReference>
<organism evidence="17 18">
    <name type="scientific">Vibrio viridaestus</name>
    <dbReference type="NCBI Taxonomy" id="2487322"/>
    <lineage>
        <taxon>Bacteria</taxon>
        <taxon>Pseudomonadati</taxon>
        <taxon>Pseudomonadota</taxon>
        <taxon>Gammaproteobacteria</taxon>
        <taxon>Vibrionales</taxon>
        <taxon>Vibrionaceae</taxon>
        <taxon>Vibrio</taxon>
    </lineage>
</organism>